<evidence type="ECO:0000259" key="2">
    <source>
        <dbReference type="SMART" id="SM00332"/>
    </source>
</evidence>
<dbReference type="SMART" id="SM00332">
    <property type="entry name" value="PP2Cc"/>
    <property type="match status" value="1"/>
</dbReference>
<dbReference type="PANTHER" id="PTHR21586">
    <property type="entry name" value="TIPA"/>
    <property type="match status" value="1"/>
</dbReference>
<accession>D3BPZ4</accession>
<reference evidence="3 4" key="1">
    <citation type="journal article" date="2011" name="Genome Res.">
        <title>Phylogeny-wide analysis of social amoeba genomes highlights ancient origins for complex intercellular communication.</title>
        <authorList>
            <person name="Heidel A.J."/>
            <person name="Lawal H.M."/>
            <person name="Felder M."/>
            <person name="Schilde C."/>
            <person name="Helps N.R."/>
            <person name="Tunggal B."/>
            <person name="Rivero F."/>
            <person name="John U."/>
            <person name="Schleicher M."/>
            <person name="Eichinger L."/>
            <person name="Platzer M."/>
            <person name="Noegel A.A."/>
            <person name="Schaap P."/>
            <person name="Gloeckner G."/>
        </authorList>
    </citation>
    <scope>NUCLEOTIDE SEQUENCE [LARGE SCALE GENOMIC DNA]</scope>
    <source>
        <strain evidence="4">ATCC 26659 / Pp 5 / PN500</strain>
    </source>
</reference>
<protein>
    <recommendedName>
        <fullName evidence="2">PPM-type phosphatase domain-containing protein</fullName>
    </recommendedName>
</protein>
<dbReference type="AlphaFoldDB" id="D3BPZ4"/>
<gene>
    <name evidence="3" type="ORF">PPL_10313</name>
</gene>
<evidence type="ECO:0000313" key="3">
    <source>
        <dbReference type="EMBL" id="EFA76545.1"/>
    </source>
</evidence>
<feature type="region of interest" description="Disordered" evidence="1">
    <location>
        <begin position="1"/>
        <end position="50"/>
    </location>
</feature>
<feature type="compositionally biased region" description="Polar residues" evidence="1">
    <location>
        <begin position="532"/>
        <end position="544"/>
    </location>
</feature>
<feature type="region of interest" description="Disordered" evidence="1">
    <location>
        <begin position="210"/>
        <end position="245"/>
    </location>
</feature>
<comment type="caution">
    <text evidence="3">The sequence shown here is derived from an EMBL/GenBank/DDBJ whole genome shotgun (WGS) entry which is preliminary data.</text>
</comment>
<sequence>MESSFRHMRSYSADDEDPDLYNIKSTDNNNNSQTNINNQSSQDQQDITSDDSISKLHKSIENATKVYQRLLKEKNINVSPNISLGLKLLDHTLNLISLSSEHSPVHPGYNQVLNILNNPNDISSSSSNNSGSNGIDNEQQVDEALVVSEKIEIGLVDLLKIVNQQSNHIKLLMKQVNPSVVLTNTSTAENYLTNNASVAAASLTTATTTTNSSLLTTSTATSTQTSSSLAPTSSSTTTTSVISPNIQSVPYPNGFGLDEPISLQRGTSSVSLLKGIDLAPVVIGSVDNKFPKFLIAEPKNDSFIFTINGPSSDQLESSVHACFNNNFFAKTVSTYPHLPGHPKRDGDPICDHFCIQMQSNRVIAAIADGCNWGTRPAEAALKASTSFVDFISKALSSEIQTVQDAGNHILSAFNYAHNKIIEEKTDIWDAGTTTLLGGVMVELIGNNDFNNNTNNNNNSNPTNNQIPSTSTPPTPSATSNPPSPTLSKLPSSLPSSPLSSTPPSPLIPSENLSNTLPTISNNNNNNNNNNNLLSRSAPTRSNNRDTLSTKWGFICASVGDCKVFHYNHANKKFTDITKNNRGNVDDPKDPGGRLGPYVANGHPDLRNLCLHFLPCQENDIIILVSDGVHDNLDPQTIGVTPRECQLPYDHWSDMETEKIQECKSKYMQEFLKKRLLNAAAIQHHQQQQLLQQQQPHHHVQQEEWTLTPKTIVEKLIEHCVETTRSSREFMVNSPNKPLPDDLKLYPGKMDHSTCVAFRVDN</sequence>
<feature type="compositionally biased region" description="Low complexity" evidence="1">
    <location>
        <begin position="476"/>
        <end position="499"/>
    </location>
</feature>
<dbReference type="Gene3D" id="3.60.40.10">
    <property type="entry name" value="PPM-type phosphatase domain"/>
    <property type="match status" value="1"/>
</dbReference>
<dbReference type="SUPFAM" id="SSF81606">
    <property type="entry name" value="PP2C-like"/>
    <property type="match status" value="1"/>
</dbReference>
<dbReference type="GeneID" id="31365784"/>
<dbReference type="PANTHER" id="PTHR21586:SF0">
    <property type="entry name" value="PP2C-LIKE DOMAIN-CONTAINING PROTEIN CG9801"/>
    <property type="match status" value="1"/>
</dbReference>
<feature type="compositionally biased region" description="Low complexity" evidence="1">
    <location>
        <begin position="210"/>
        <end position="240"/>
    </location>
</feature>
<feature type="compositionally biased region" description="Polar residues" evidence="1">
    <location>
        <begin position="510"/>
        <end position="520"/>
    </location>
</feature>
<feature type="compositionally biased region" description="Low complexity" evidence="1">
    <location>
        <begin position="450"/>
        <end position="469"/>
    </location>
</feature>
<dbReference type="InterPro" id="IPR036457">
    <property type="entry name" value="PPM-type-like_dom_sf"/>
</dbReference>
<dbReference type="InterPro" id="IPR001932">
    <property type="entry name" value="PPM-type_phosphatase-like_dom"/>
</dbReference>
<evidence type="ECO:0000313" key="4">
    <source>
        <dbReference type="Proteomes" id="UP000001396"/>
    </source>
</evidence>
<feature type="compositionally biased region" description="Low complexity" evidence="1">
    <location>
        <begin position="521"/>
        <end position="531"/>
    </location>
</feature>
<dbReference type="InParanoid" id="D3BPZ4"/>
<evidence type="ECO:0000256" key="1">
    <source>
        <dbReference type="SAM" id="MobiDB-lite"/>
    </source>
</evidence>
<proteinExistence type="predicted"/>
<dbReference type="Proteomes" id="UP000001396">
    <property type="component" value="Unassembled WGS sequence"/>
</dbReference>
<feature type="compositionally biased region" description="Low complexity" evidence="1">
    <location>
        <begin position="25"/>
        <end position="50"/>
    </location>
</feature>
<feature type="domain" description="PPM-type phosphatase" evidence="2">
    <location>
        <begin position="326"/>
        <end position="679"/>
    </location>
</feature>
<keyword evidence="4" id="KW-1185">Reference proteome</keyword>
<feature type="region of interest" description="Disordered" evidence="1">
    <location>
        <begin position="450"/>
        <end position="544"/>
    </location>
</feature>
<name>D3BPZ4_HETP5</name>
<dbReference type="RefSeq" id="XP_020428677.1">
    <property type="nucleotide sequence ID" value="XM_020581092.1"/>
</dbReference>
<dbReference type="InterPro" id="IPR053287">
    <property type="entry name" value="PP2C-like_domain"/>
</dbReference>
<organism evidence="3 4">
    <name type="scientific">Heterostelium pallidum (strain ATCC 26659 / Pp 5 / PN500)</name>
    <name type="common">Cellular slime mold</name>
    <name type="synonym">Polysphondylium pallidum</name>
    <dbReference type="NCBI Taxonomy" id="670386"/>
    <lineage>
        <taxon>Eukaryota</taxon>
        <taxon>Amoebozoa</taxon>
        <taxon>Evosea</taxon>
        <taxon>Eumycetozoa</taxon>
        <taxon>Dictyostelia</taxon>
        <taxon>Acytosteliales</taxon>
        <taxon>Acytosteliaceae</taxon>
        <taxon>Heterostelium</taxon>
    </lineage>
</organism>
<dbReference type="EMBL" id="ADBJ01000047">
    <property type="protein sequence ID" value="EFA76545.1"/>
    <property type="molecule type" value="Genomic_DNA"/>
</dbReference>